<dbReference type="PANTHER" id="PTHR34980">
    <property type="entry name" value="INNER MEMBRANE PROTEIN-RELATED-RELATED"/>
    <property type="match status" value="1"/>
</dbReference>
<feature type="transmembrane region" description="Helical" evidence="1">
    <location>
        <begin position="103"/>
        <end position="128"/>
    </location>
</feature>
<keyword evidence="1" id="KW-1133">Transmembrane helix</keyword>
<reference evidence="2 3" key="1">
    <citation type="submission" date="2024-03" db="EMBL/GenBank/DDBJ databases">
        <authorList>
            <person name="Jo J.-H."/>
        </authorList>
    </citation>
    <scope>NUCLEOTIDE SEQUENCE [LARGE SCALE GENOMIC DNA]</scope>
    <source>
        <strain evidence="2 3">PS1R-30</strain>
    </source>
</reference>
<dbReference type="RefSeq" id="WP_339588430.1">
    <property type="nucleotide sequence ID" value="NZ_JBBHJZ010000003.1"/>
</dbReference>
<accession>A0ABU8RYS9</accession>
<evidence type="ECO:0000313" key="2">
    <source>
        <dbReference type="EMBL" id="MEJ5978238.1"/>
    </source>
</evidence>
<keyword evidence="1" id="KW-0472">Membrane</keyword>
<organism evidence="2 3">
    <name type="scientific">Novosphingobium anseongense</name>
    <dbReference type="NCBI Taxonomy" id="3133436"/>
    <lineage>
        <taxon>Bacteria</taxon>
        <taxon>Pseudomonadati</taxon>
        <taxon>Pseudomonadota</taxon>
        <taxon>Alphaproteobacteria</taxon>
        <taxon>Sphingomonadales</taxon>
        <taxon>Sphingomonadaceae</taxon>
        <taxon>Novosphingobium</taxon>
    </lineage>
</organism>
<feature type="transmembrane region" description="Helical" evidence="1">
    <location>
        <begin position="58"/>
        <end position="91"/>
    </location>
</feature>
<evidence type="ECO:0000313" key="3">
    <source>
        <dbReference type="Proteomes" id="UP001361239"/>
    </source>
</evidence>
<dbReference type="Proteomes" id="UP001361239">
    <property type="component" value="Unassembled WGS sequence"/>
</dbReference>
<dbReference type="InterPro" id="IPR008523">
    <property type="entry name" value="DUF805"/>
</dbReference>
<dbReference type="PANTHER" id="PTHR34980:SF2">
    <property type="entry name" value="INNER MEMBRANE PROTEIN YHAH-RELATED"/>
    <property type="match status" value="1"/>
</dbReference>
<keyword evidence="1" id="KW-0812">Transmembrane</keyword>
<sequence>MPYRKLYRLIEGRSSRQEFWMFVLLNLIVAVVFIGLFATMIGGAAFASSGGNLSDLGAAFAGVGFVTMILLLVPMYVWVLLTAVASFAVTIRRFHDLNLSGWVYLPFVILGAVPLLNFLVWIALIVVMCLKGTSGPNRYGDDPTQPTSAAVFA</sequence>
<name>A0ABU8RYS9_9SPHN</name>
<keyword evidence="3" id="KW-1185">Reference proteome</keyword>
<dbReference type="Pfam" id="PF05656">
    <property type="entry name" value="DUF805"/>
    <property type="match status" value="1"/>
</dbReference>
<comment type="caution">
    <text evidence="2">The sequence shown here is derived from an EMBL/GenBank/DDBJ whole genome shotgun (WGS) entry which is preliminary data.</text>
</comment>
<feature type="transmembrane region" description="Helical" evidence="1">
    <location>
        <begin position="21"/>
        <end position="46"/>
    </location>
</feature>
<proteinExistence type="predicted"/>
<protein>
    <submittedName>
        <fullName evidence="2">DUF805 domain-containing protein</fullName>
    </submittedName>
</protein>
<dbReference type="EMBL" id="JBBHJZ010000003">
    <property type="protein sequence ID" value="MEJ5978238.1"/>
    <property type="molecule type" value="Genomic_DNA"/>
</dbReference>
<evidence type="ECO:0000256" key="1">
    <source>
        <dbReference type="SAM" id="Phobius"/>
    </source>
</evidence>
<gene>
    <name evidence="2" type="ORF">WG901_16415</name>
</gene>